<dbReference type="InterPro" id="IPR036390">
    <property type="entry name" value="WH_DNA-bd_sf"/>
</dbReference>
<keyword evidence="2" id="KW-0500">Molybdenum</keyword>
<dbReference type="InterPro" id="IPR000847">
    <property type="entry name" value="LysR_HTH_N"/>
</dbReference>
<dbReference type="PANTHER" id="PTHR30432:SF1">
    <property type="entry name" value="DNA-BINDING TRANSCRIPTIONAL DUAL REGULATOR MODE"/>
    <property type="match status" value="1"/>
</dbReference>
<keyword evidence="6" id="KW-1185">Reference proteome</keyword>
<feature type="region of interest" description="Disordered" evidence="3">
    <location>
        <begin position="156"/>
        <end position="177"/>
    </location>
</feature>
<feature type="domain" description="Mop" evidence="4">
    <location>
        <begin position="164"/>
        <end position="236"/>
    </location>
</feature>
<dbReference type="Pfam" id="PF03459">
    <property type="entry name" value="TOBE"/>
    <property type="match status" value="1"/>
</dbReference>
<dbReference type="AlphaFoldDB" id="A0A521AD35"/>
<dbReference type="InterPro" id="IPR036388">
    <property type="entry name" value="WH-like_DNA-bd_sf"/>
</dbReference>
<dbReference type="GO" id="GO:0003700">
    <property type="term" value="F:DNA-binding transcription factor activity"/>
    <property type="evidence" value="ECO:0007669"/>
    <property type="project" value="InterPro"/>
</dbReference>
<dbReference type="SUPFAM" id="SSF46785">
    <property type="entry name" value="Winged helix' DNA-binding domain"/>
    <property type="match status" value="1"/>
</dbReference>
<evidence type="ECO:0000256" key="2">
    <source>
        <dbReference type="ARBA" id="ARBA00022505"/>
    </source>
</evidence>
<dbReference type="Gene3D" id="1.10.10.10">
    <property type="entry name" value="Winged helix-like DNA-binding domain superfamily/Winged helix DNA-binding domain"/>
    <property type="match status" value="1"/>
</dbReference>
<dbReference type="Proteomes" id="UP000319712">
    <property type="component" value="Unassembled WGS sequence"/>
</dbReference>
<dbReference type="OrthoDB" id="70912at2157"/>
<dbReference type="RefSeq" id="WP_142985026.1">
    <property type="nucleotide sequence ID" value="NZ_FXTD01000001.1"/>
</dbReference>
<dbReference type="GO" id="GO:0015689">
    <property type="term" value="P:molybdate ion transport"/>
    <property type="evidence" value="ECO:0007669"/>
    <property type="project" value="InterPro"/>
</dbReference>
<evidence type="ECO:0000313" key="6">
    <source>
        <dbReference type="Proteomes" id="UP000319712"/>
    </source>
</evidence>
<dbReference type="PROSITE" id="PS51866">
    <property type="entry name" value="MOP"/>
    <property type="match status" value="1"/>
</dbReference>
<comment type="subcellular location">
    <subcellularLocation>
        <location evidence="1">Cell membrane</location>
        <topology evidence="1">Peripheral membrane protein</topology>
    </subcellularLocation>
</comment>
<dbReference type="PANTHER" id="PTHR30432">
    <property type="entry name" value="TRANSCRIPTIONAL REGULATOR MODE"/>
    <property type="match status" value="1"/>
</dbReference>
<dbReference type="InterPro" id="IPR051815">
    <property type="entry name" value="Molybdate_resp_trans_reg"/>
</dbReference>
<dbReference type="Pfam" id="PF00126">
    <property type="entry name" value="HTH_1"/>
    <property type="match status" value="1"/>
</dbReference>
<evidence type="ECO:0000256" key="1">
    <source>
        <dbReference type="ARBA" id="ARBA00004202"/>
    </source>
</evidence>
<dbReference type="GO" id="GO:0005886">
    <property type="term" value="C:plasma membrane"/>
    <property type="evidence" value="ECO:0007669"/>
    <property type="project" value="UniProtKB-SubCell"/>
</dbReference>
<organism evidence="5 6">
    <name type="scientific">Halorubrum cibi</name>
    <dbReference type="NCBI Taxonomy" id="413815"/>
    <lineage>
        <taxon>Archaea</taxon>
        <taxon>Methanobacteriati</taxon>
        <taxon>Methanobacteriota</taxon>
        <taxon>Stenosarchaea group</taxon>
        <taxon>Halobacteria</taxon>
        <taxon>Halobacteriales</taxon>
        <taxon>Haloferacaceae</taxon>
        <taxon>Halorubrum</taxon>
    </lineage>
</organism>
<dbReference type="InterPro" id="IPR008995">
    <property type="entry name" value="Mo/tungstate-bd_C_term_dom"/>
</dbReference>
<sequence>MDEATGRGRATLVEDDVEFDGRDAALLRAIARTGSVARASTDLGRSRARALSRIETLESAFGDLVERHRGGSGGGGSRLTDRGGRILGRYDRLSAAIEATAGVPETVLAGTVETVDGELAEVETPIGAVWGLHDDLAVDDRVQVRIGADAVTVRAAGDDGEPTATSERNRRRGRVEGVDRGETVHAVRIRVEGADCGEAVHAVRALVTDESAERLGIRSGTDVWISWKATATRLVAGVDAGERDAADG</sequence>
<dbReference type="Gene3D" id="2.40.50.100">
    <property type="match status" value="1"/>
</dbReference>
<dbReference type="InterPro" id="IPR005116">
    <property type="entry name" value="Transp-assoc_OB_typ1"/>
</dbReference>
<evidence type="ECO:0000259" key="4">
    <source>
        <dbReference type="PROSITE" id="PS51866"/>
    </source>
</evidence>
<reference evidence="5 6" key="1">
    <citation type="submission" date="2017-05" db="EMBL/GenBank/DDBJ databases">
        <authorList>
            <person name="Varghese N."/>
            <person name="Submissions S."/>
        </authorList>
    </citation>
    <scope>NUCLEOTIDE SEQUENCE [LARGE SCALE GENOMIC DNA]</scope>
    <source>
        <strain evidence="5 6">DSM 19504</strain>
    </source>
</reference>
<evidence type="ECO:0000256" key="3">
    <source>
        <dbReference type="SAM" id="MobiDB-lite"/>
    </source>
</evidence>
<evidence type="ECO:0000313" key="5">
    <source>
        <dbReference type="EMBL" id="SMO32676.1"/>
    </source>
</evidence>
<proteinExistence type="predicted"/>
<dbReference type="InterPro" id="IPR004606">
    <property type="entry name" value="Mop_domain"/>
</dbReference>
<dbReference type="EMBL" id="FXTD01000001">
    <property type="protein sequence ID" value="SMO32676.1"/>
    <property type="molecule type" value="Genomic_DNA"/>
</dbReference>
<protein>
    <submittedName>
        <fullName evidence="5">Molybdate transport system regulatory protein</fullName>
    </submittedName>
</protein>
<gene>
    <name evidence="5" type="ORF">SAMN06264867_10168</name>
</gene>
<dbReference type="SUPFAM" id="SSF50331">
    <property type="entry name" value="MOP-like"/>
    <property type="match status" value="1"/>
</dbReference>
<name>A0A521AD35_9EURY</name>
<accession>A0A521AD35</accession>